<accession>A0A7U3YNN5</accession>
<dbReference type="PANTHER" id="PTHR44103">
    <property type="entry name" value="PROPROTEIN CONVERTASE P"/>
    <property type="match status" value="1"/>
</dbReference>
<dbReference type="Gene3D" id="2.130.10.130">
    <property type="entry name" value="Integrin alpha, N-terminal"/>
    <property type="match status" value="1"/>
</dbReference>
<reference evidence="3 4" key="1">
    <citation type="journal article" date="2011" name="Stand. Genomic Sci.">
        <title>Complete genome sequence of Desulfobulbus propionicus type strain (1pr3).</title>
        <authorList>
            <person name="Pagani I."/>
            <person name="Lapidus A."/>
            <person name="Nolan M."/>
            <person name="Lucas S."/>
            <person name="Hammon N."/>
            <person name="Deshpande S."/>
            <person name="Cheng J.F."/>
            <person name="Chertkov O."/>
            <person name="Davenport K."/>
            <person name="Tapia R."/>
            <person name="Han C."/>
            <person name="Goodwin L."/>
            <person name="Pitluck S."/>
            <person name="Liolios K."/>
            <person name="Mavromatis K."/>
            <person name="Ivanova N."/>
            <person name="Mikhailova N."/>
            <person name="Pati A."/>
            <person name="Chen A."/>
            <person name="Palaniappan K."/>
            <person name="Land M."/>
            <person name="Hauser L."/>
            <person name="Chang Y.J."/>
            <person name="Jeffries C.D."/>
            <person name="Detter J.C."/>
            <person name="Brambilla E."/>
            <person name="Kannan K.P."/>
            <person name="Djao O.D."/>
            <person name="Rohde M."/>
            <person name="Pukall R."/>
            <person name="Spring S."/>
            <person name="Goker M."/>
            <person name="Sikorski J."/>
            <person name="Woyke T."/>
            <person name="Bristow J."/>
            <person name="Eisen J.A."/>
            <person name="Markowitz V."/>
            <person name="Hugenholtz P."/>
            <person name="Kyrpides N.C."/>
            <person name="Klenk H.P."/>
        </authorList>
    </citation>
    <scope>NUCLEOTIDE SEQUENCE [LARGE SCALE GENOMIC DNA]</scope>
    <source>
        <strain evidence="4">ATCC 33891 / DSM 2032 / 1pr3</strain>
    </source>
</reference>
<evidence type="ECO:0000313" key="3">
    <source>
        <dbReference type="EMBL" id="ADW18715.1"/>
    </source>
</evidence>
<keyword evidence="4" id="KW-1185">Reference proteome</keyword>
<dbReference type="KEGG" id="dpr:Despr_2579"/>
<protein>
    <recommendedName>
        <fullName evidence="5">VCBS repeat-containing protein</fullName>
    </recommendedName>
</protein>
<dbReference type="Proteomes" id="UP000006365">
    <property type="component" value="Chromosome"/>
</dbReference>
<dbReference type="AlphaFoldDB" id="A0A7U3YNN5"/>
<dbReference type="InterPro" id="IPR028994">
    <property type="entry name" value="Integrin_alpha_N"/>
</dbReference>
<feature type="signal peptide" evidence="2">
    <location>
        <begin position="1"/>
        <end position="44"/>
    </location>
</feature>
<dbReference type="Pfam" id="PF13517">
    <property type="entry name" value="FG-GAP_3"/>
    <property type="match status" value="1"/>
</dbReference>
<dbReference type="SUPFAM" id="SSF69318">
    <property type="entry name" value="Integrin alpha N-terminal domain"/>
    <property type="match status" value="1"/>
</dbReference>
<dbReference type="PANTHER" id="PTHR44103:SF1">
    <property type="entry name" value="PROPROTEIN CONVERTASE P"/>
    <property type="match status" value="1"/>
</dbReference>
<evidence type="ECO:0000313" key="4">
    <source>
        <dbReference type="Proteomes" id="UP000006365"/>
    </source>
</evidence>
<feature type="chain" id="PRO_5030823381" description="VCBS repeat-containing protein" evidence="2">
    <location>
        <begin position="45"/>
        <end position="572"/>
    </location>
</feature>
<dbReference type="InterPro" id="IPR013517">
    <property type="entry name" value="FG-GAP"/>
</dbReference>
<sequence length="572" mass="61837">MNVTPLCTTEPTRASSIRARMRALALAIACCLVASLVAWPPVNAAQPAAPAKRQVIFLPFDVEISGSYAYLRTGLSTTLASRLATRANIAAVAQGDASEQMAGALKSGEYGIFSQRLRQSGAEYLIMGSLAPKAGQFELTSYVFSQTSLQAPKKFQQSFQTVDDVMTAVDNLAWAISGAVFGKPKPEAAAGGGSGMAAFQTAHPERAYREGLFAGTATGLEAGGPFELVSSYRSKGIPAEARDMNAGDLDGDGTPEIVLLTSSALMIYRNEEGQFRMLATAELPNHLRYHSVTLGDLNNNGQQEIYISGSNGDYPDSSALEWNGKKVTTLFEHVGWYLRTMSAPGEPIALIGQKTPVSERDGADIYEMALDGRGGVNAGNKLPLPRGINIFDFARADLDRDGVQETIVLNNSNRLQVYDASGSLRFTSSEIHGASNNFFGTLTSQNNAANSEKETVWVRTRIVIADLDMDGGNDVLVGRNRLETVSFMPNLRYFDGSSLAAYTWVNSGLTRLWETKKIPAYITNYQYAGTQRENGHYQVVFAEAASSYPFVFWNAPTTFLNSYTVRVNAAAK</sequence>
<proteinExistence type="predicted"/>
<gene>
    <name evidence="3" type="ordered locus">Despr_2579</name>
</gene>
<evidence type="ECO:0000256" key="1">
    <source>
        <dbReference type="ARBA" id="ARBA00022729"/>
    </source>
</evidence>
<evidence type="ECO:0008006" key="5">
    <source>
        <dbReference type="Google" id="ProtNLM"/>
    </source>
</evidence>
<organism evidence="3 4">
    <name type="scientific">Desulfobulbus propionicus (strain ATCC 33891 / DSM 2032 / VKM B-1956 / 1pr3)</name>
    <dbReference type="NCBI Taxonomy" id="577650"/>
    <lineage>
        <taxon>Bacteria</taxon>
        <taxon>Pseudomonadati</taxon>
        <taxon>Thermodesulfobacteriota</taxon>
        <taxon>Desulfobulbia</taxon>
        <taxon>Desulfobulbales</taxon>
        <taxon>Desulfobulbaceae</taxon>
        <taxon>Desulfobulbus</taxon>
    </lineage>
</organism>
<keyword evidence="1 2" id="KW-0732">Signal</keyword>
<name>A0A7U3YNN5_DESPD</name>
<dbReference type="EMBL" id="CP002364">
    <property type="protein sequence ID" value="ADW18715.1"/>
    <property type="molecule type" value="Genomic_DNA"/>
</dbReference>
<evidence type="ECO:0000256" key="2">
    <source>
        <dbReference type="SAM" id="SignalP"/>
    </source>
</evidence>